<keyword evidence="9" id="KW-0678">Repressor</keyword>
<evidence type="ECO:0000256" key="5">
    <source>
        <dbReference type="ARBA" id="ARBA00006457"/>
    </source>
</evidence>
<evidence type="ECO:0000256" key="23">
    <source>
        <dbReference type="PIRSR" id="PIRSR037913-2"/>
    </source>
</evidence>
<evidence type="ECO:0000256" key="8">
    <source>
        <dbReference type="ARBA" id="ARBA00022490"/>
    </source>
</evidence>
<accession>A0A0K2TF83</accession>
<evidence type="ECO:0000256" key="19">
    <source>
        <dbReference type="ARBA" id="ARBA00049136"/>
    </source>
</evidence>
<dbReference type="GO" id="GO:0046872">
    <property type="term" value="F:metal ion binding"/>
    <property type="evidence" value="ECO:0007669"/>
    <property type="project" value="UniProtKB-KW"/>
</dbReference>
<keyword evidence="14" id="KW-0804">Transcription</keyword>
<name>A0A0K2TF83_LEPSM</name>
<feature type="binding site" evidence="24">
    <location>
        <position position="142"/>
    </location>
    <ligand>
        <name>a divalent metal cation</name>
        <dbReference type="ChEBI" id="CHEBI:60240"/>
    </ligand>
</feature>
<feature type="binding site" evidence="24">
    <location>
        <position position="229"/>
    </location>
    <ligand>
        <name>a divalent metal cation</name>
        <dbReference type="ChEBI" id="CHEBI:60240"/>
    </ligand>
</feature>
<keyword evidence="8" id="KW-0963">Cytoplasm</keyword>
<dbReference type="InterPro" id="IPR037138">
    <property type="entry name" value="His_deacetylse_dom_sf"/>
</dbReference>
<evidence type="ECO:0000256" key="3">
    <source>
        <dbReference type="ARBA" id="ARBA00004286"/>
    </source>
</evidence>
<evidence type="ECO:0000256" key="6">
    <source>
        <dbReference type="ARBA" id="ARBA00012111"/>
    </source>
</evidence>
<evidence type="ECO:0000256" key="16">
    <source>
        <dbReference type="ARBA" id="ARBA00040347"/>
    </source>
</evidence>
<evidence type="ECO:0000256" key="10">
    <source>
        <dbReference type="ARBA" id="ARBA00022723"/>
    </source>
</evidence>
<comment type="similarity">
    <text evidence="5">Belongs to the histone deacetylase family. HD type 1 subfamily.</text>
</comment>
<dbReference type="PIRSF" id="PIRSF037913">
    <property type="entry name" value="His_deacetylse_1"/>
    <property type="match status" value="1"/>
</dbReference>
<evidence type="ECO:0000256" key="12">
    <source>
        <dbReference type="ARBA" id="ARBA00022853"/>
    </source>
</evidence>
<dbReference type="PANTHER" id="PTHR10625">
    <property type="entry name" value="HISTONE DEACETYLASE HDAC1-RELATED"/>
    <property type="match status" value="1"/>
</dbReference>
<comment type="subcellular location">
    <subcellularLocation>
        <location evidence="3">Chromosome</location>
    </subcellularLocation>
    <subcellularLocation>
        <location evidence="4">Cytoplasm</location>
    </subcellularLocation>
    <subcellularLocation>
        <location evidence="2">Nucleus</location>
    </subcellularLocation>
</comment>
<evidence type="ECO:0000256" key="2">
    <source>
        <dbReference type="ARBA" id="ARBA00004123"/>
    </source>
</evidence>
<dbReference type="OrthoDB" id="73273at2759"/>
<keyword evidence="13" id="KW-0805">Transcription regulation</keyword>
<dbReference type="SUPFAM" id="SSF52768">
    <property type="entry name" value="Arginase/deacetylase"/>
    <property type="match status" value="1"/>
</dbReference>
<comment type="catalytic activity">
    <reaction evidence="20">
        <text>N(6)-(2E)-butenoyl-L-lysyl-[protein] + H2O = (2E)-2-butenoate + L-lysyl-[protein]</text>
        <dbReference type="Rhea" id="RHEA:69172"/>
        <dbReference type="Rhea" id="RHEA-COMP:9752"/>
        <dbReference type="Rhea" id="RHEA-COMP:13707"/>
        <dbReference type="ChEBI" id="CHEBI:15377"/>
        <dbReference type="ChEBI" id="CHEBI:29969"/>
        <dbReference type="ChEBI" id="CHEBI:35899"/>
        <dbReference type="ChEBI" id="CHEBI:137954"/>
    </reaction>
    <physiologicalReaction direction="left-to-right" evidence="20">
        <dbReference type="Rhea" id="RHEA:69173"/>
    </physiologicalReaction>
</comment>
<feature type="domain" description="Histone deacetylase" evidence="25">
    <location>
        <begin position="3"/>
        <end position="283"/>
    </location>
</feature>
<evidence type="ECO:0000256" key="13">
    <source>
        <dbReference type="ARBA" id="ARBA00023015"/>
    </source>
</evidence>
<protein>
    <recommendedName>
        <fullName evidence="16">Histone deacetylase 8</fullName>
        <ecNumber evidence="6">3.5.1.98</ecNumber>
    </recommendedName>
    <alternativeName>
        <fullName evidence="17">Protein deacetylase HDAC8</fullName>
    </alternativeName>
    <alternativeName>
        <fullName evidence="18">Protein decrotonylase HDAC8</fullName>
    </alternativeName>
</protein>
<evidence type="ECO:0000313" key="26">
    <source>
        <dbReference type="EMBL" id="CDW24242.1"/>
    </source>
</evidence>
<keyword evidence="10 24" id="KW-0479">Metal-binding</keyword>
<dbReference type="GO" id="GO:0005737">
    <property type="term" value="C:cytoplasm"/>
    <property type="evidence" value="ECO:0007669"/>
    <property type="project" value="UniProtKB-SubCell"/>
</dbReference>
<evidence type="ECO:0000256" key="15">
    <source>
        <dbReference type="ARBA" id="ARBA00023242"/>
    </source>
</evidence>
<reference evidence="26" key="1">
    <citation type="submission" date="2014-05" db="EMBL/GenBank/DDBJ databases">
        <authorList>
            <person name="Chronopoulou M."/>
        </authorList>
    </citation>
    <scope>NUCLEOTIDE SEQUENCE</scope>
    <source>
        <tissue evidence="26">Whole organism</tissue>
    </source>
</reference>
<sequence length="341" mass="37882">MVSSLIQSYGLKEHMRIESSRDATEDELKSFHSQDYLDKLAAMETEEDAVNENDQEEIGIGYDCPWIPNIMSFVRRIAGGSITAAEALAKNECEIAVNWFGGWHHCQRDTASGFCYVNDIVLAIHALRKTFDKILYVDLDVHHGDGVENAFAFTPKVYTFSMHQYEAGFFPGSGKLEDCGRGKGTNFTTNVPIKRGIDDEQYAYIFTNLFDEICYAFRPDAIVVQCGGDILAGDPLGGFNVTLYGAGICIQKIMSINKPTLYLGGGGYNLSNTSIYWTYLTALLTGNVLPSDIPDCDPYFPSYGPSFELQVDSSLQKNENTTQDIEDLLETLFDVLENVST</sequence>
<evidence type="ECO:0000256" key="7">
    <source>
        <dbReference type="ARBA" id="ARBA00022454"/>
    </source>
</evidence>
<dbReference type="Gene3D" id="3.40.800.20">
    <property type="entry name" value="Histone deacetylase domain"/>
    <property type="match status" value="1"/>
</dbReference>
<evidence type="ECO:0000256" key="1">
    <source>
        <dbReference type="ARBA" id="ARBA00001968"/>
    </source>
</evidence>
<evidence type="ECO:0000256" key="21">
    <source>
        <dbReference type="ARBA" id="ARBA00049416"/>
    </source>
</evidence>
<keyword evidence="11" id="KW-0378">Hydrolase</keyword>
<keyword evidence="12" id="KW-0156">Chromatin regulator</keyword>
<evidence type="ECO:0000256" key="17">
    <source>
        <dbReference type="ARBA" id="ARBA00041964"/>
    </source>
</evidence>
<dbReference type="InterPro" id="IPR000286">
    <property type="entry name" value="HDACs"/>
</dbReference>
<organism evidence="26">
    <name type="scientific">Lepeophtheirus salmonis</name>
    <name type="common">Salmon louse</name>
    <name type="synonym">Caligus salmonis</name>
    <dbReference type="NCBI Taxonomy" id="72036"/>
    <lineage>
        <taxon>Eukaryota</taxon>
        <taxon>Metazoa</taxon>
        <taxon>Ecdysozoa</taxon>
        <taxon>Arthropoda</taxon>
        <taxon>Crustacea</taxon>
        <taxon>Multicrustacea</taxon>
        <taxon>Hexanauplia</taxon>
        <taxon>Copepoda</taxon>
        <taxon>Siphonostomatoida</taxon>
        <taxon>Caligidae</taxon>
        <taxon>Lepeophtheirus</taxon>
    </lineage>
</organism>
<dbReference type="PRINTS" id="PR01271">
    <property type="entry name" value="HISDACETLASE"/>
</dbReference>
<dbReference type="GO" id="GO:0141221">
    <property type="term" value="F:histone deacetylase activity, hydrolytic mechanism"/>
    <property type="evidence" value="ECO:0007669"/>
    <property type="project" value="UniProtKB-EC"/>
</dbReference>
<feature type="binding site" evidence="24">
    <location>
        <position position="140"/>
    </location>
    <ligand>
        <name>a divalent metal cation</name>
        <dbReference type="ChEBI" id="CHEBI:60240"/>
    </ligand>
</feature>
<feature type="active site" description="Proton acceptor" evidence="22">
    <location>
        <position position="105"/>
    </location>
</feature>
<dbReference type="Pfam" id="PF00850">
    <property type="entry name" value="Hist_deacetyl"/>
    <property type="match status" value="1"/>
</dbReference>
<feature type="binding site" evidence="23">
    <location>
        <position position="113"/>
    </location>
    <ligand>
        <name>substrate</name>
    </ligand>
</feature>
<proteinExistence type="inferred from homology"/>
<feature type="binding site" evidence="23">
    <location>
        <position position="268"/>
    </location>
    <ligand>
        <name>substrate</name>
    </ligand>
</feature>
<dbReference type="AlphaFoldDB" id="A0A0K2TF83"/>
<evidence type="ECO:0000259" key="25">
    <source>
        <dbReference type="Pfam" id="PF00850"/>
    </source>
</evidence>
<dbReference type="EC" id="3.5.1.98" evidence="6"/>
<keyword evidence="15" id="KW-0539">Nucleus</keyword>
<dbReference type="PRINTS" id="PR01270">
    <property type="entry name" value="HDASUPER"/>
</dbReference>
<dbReference type="PANTHER" id="PTHR10625:SF14">
    <property type="entry name" value="HISTONE DEACETYLASE 8"/>
    <property type="match status" value="1"/>
</dbReference>
<dbReference type="InterPro" id="IPR023801">
    <property type="entry name" value="His_deacetylse_dom"/>
</dbReference>
<feature type="binding site" evidence="23">
    <location>
        <position position="63"/>
    </location>
    <ligand>
        <name>substrate</name>
    </ligand>
</feature>
<comment type="catalytic activity">
    <reaction evidence="21">
        <text>N(6)-acetyl-L-lysyl-[histone] + H2O = L-lysyl-[histone] + acetate</text>
        <dbReference type="Rhea" id="RHEA:58196"/>
        <dbReference type="Rhea" id="RHEA-COMP:9845"/>
        <dbReference type="Rhea" id="RHEA-COMP:11338"/>
        <dbReference type="ChEBI" id="CHEBI:15377"/>
        <dbReference type="ChEBI" id="CHEBI:29969"/>
        <dbReference type="ChEBI" id="CHEBI:30089"/>
        <dbReference type="ChEBI" id="CHEBI:61930"/>
        <dbReference type="EC" id="3.5.1.98"/>
    </reaction>
    <physiologicalReaction direction="left-to-right" evidence="21">
        <dbReference type="Rhea" id="RHEA:58197"/>
    </physiologicalReaction>
</comment>
<keyword evidence="7" id="KW-0158">Chromosome</keyword>
<dbReference type="GO" id="GO:0005694">
    <property type="term" value="C:chromosome"/>
    <property type="evidence" value="ECO:0007669"/>
    <property type="project" value="UniProtKB-SubCell"/>
</dbReference>
<evidence type="ECO:0000256" key="20">
    <source>
        <dbReference type="ARBA" id="ARBA00049193"/>
    </source>
</evidence>
<evidence type="ECO:0000256" key="22">
    <source>
        <dbReference type="PIRSR" id="PIRSR037913-1"/>
    </source>
</evidence>
<evidence type="ECO:0000256" key="11">
    <source>
        <dbReference type="ARBA" id="ARBA00022801"/>
    </source>
</evidence>
<dbReference type="InterPro" id="IPR023696">
    <property type="entry name" value="Ureohydrolase_dom_sf"/>
</dbReference>
<dbReference type="InterPro" id="IPR003084">
    <property type="entry name" value="HDAC_I/II"/>
</dbReference>
<evidence type="ECO:0000256" key="14">
    <source>
        <dbReference type="ARBA" id="ARBA00023163"/>
    </source>
</evidence>
<dbReference type="GO" id="GO:0031507">
    <property type="term" value="P:heterochromatin formation"/>
    <property type="evidence" value="ECO:0007669"/>
    <property type="project" value="TreeGrafter"/>
</dbReference>
<dbReference type="GO" id="GO:0005634">
    <property type="term" value="C:nucleus"/>
    <property type="evidence" value="ECO:0007669"/>
    <property type="project" value="UniProtKB-SubCell"/>
</dbReference>
<evidence type="ECO:0000256" key="18">
    <source>
        <dbReference type="ARBA" id="ARBA00042783"/>
    </source>
</evidence>
<evidence type="ECO:0000256" key="9">
    <source>
        <dbReference type="ARBA" id="ARBA00022491"/>
    </source>
</evidence>
<dbReference type="EMBL" id="HACA01006881">
    <property type="protein sequence ID" value="CDW24242.1"/>
    <property type="molecule type" value="Transcribed_RNA"/>
</dbReference>
<evidence type="ECO:0000256" key="4">
    <source>
        <dbReference type="ARBA" id="ARBA00004496"/>
    </source>
</evidence>
<evidence type="ECO:0000256" key="24">
    <source>
        <dbReference type="PIRSR" id="PIRSR037913-3"/>
    </source>
</evidence>
<comment type="cofactor">
    <cofactor evidence="1">
        <name>a divalent metal cation</name>
        <dbReference type="ChEBI" id="CHEBI:60240"/>
    </cofactor>
</comment>
<comment type="catalytic activity">
    <reaction evidence="19">
        <text>N(6)-acetyl-L-lysyl-[protein] + H2O = L-lysyl-[protein] + acetate</text>
        <dbReference type="Rhea" id="RHEA:58108"/>
        <dbReference type="Rhea" id="RHEA-COMP:9752"/>
        <dbReference type="Rhea" id="RHEA-COMP:10731"/>
        <dbReference type="ChEBI" id="CHEBI:15377"/>
        <dbReference type="ChEBI" id="CHEBI:29969"/>
        <dbReference type="ChEBI" id="CHEBI:30089"/>
        <dbReference type="ChEBI" id="CHEBI:61930"/>
    </reaction>
    <physiologicalReaction direction="left-to-right" evidence="19">
        <dbReference type="Rhea" id="RHEA:58109"/>
    </physiologicalReaction>
</comment>